<sequence>MSFIQGLGTNGVFMIFLTLVCGYAFGRINFAGVKFGTSGVLVMALIFGALGMEVPAIIGTAGLALFLACVGLSAGPSFVTNLKANFWGFIATTVAILVAAGGTVIMAVKIFKLPVDLALGVMAGAMTCTASLATTKELFGDKSAAGVGYGLAYVFGIISVVMFVQLVPKFLKADVDAENAKLPDAPVSKSEGDKSLLTVDGPGVFVVCVAIALGALIGAIKVPLGGGTTFSLGTGGGAIIAGIFVSAIGHCGKIKLTAPKSTLMPLRDLGIAWFLLQNGAGAGPKFVSTLQQYGIMLFLVGAFMSVVAILFAYVVARYLCKMPLFGALGATTGAMTSAPSLNALITVTGNDKVASFYAACQPVATVGLVILPKLLVMMLGS</sequence>
<evidence type="ECO:0000313" key="11">
    <source>
        <dbReference type="Proteomes" id="UP000018466"/>
    </source>
</evidence>
<dbReference type="PANTHER" id="PTHR30445">
    <property type="entry name" value="K(+)_H(+) ANTIPORTER SUBUNIT KHTT"/>
    <property type="match status" value="1"/>
</dbReference>
<evidence type="ECO:0000256" key="3">
    <source>
        <dbReference type="ARBA" id="ARBA00022448"/>
    </source>
</evidence>
<dbReference type="RefSeq" id="WP_009533362.1">
    <property type="nucleotide sequence ID" value="NZ_JH590863.1"/>
</dbReference>
<keyword evidence="6 8" id="KW-1133">Transmembrane helix</keyword>
<organism evidence="10 11">
    <name type="scientific">Stomatobaculum longum</name>
    <dbReference type="NCBI Taxonomy" id="796942"/>
    <lineage>
        <taxon>Bacteria</taxon>
        <taxon>Bacillati</taxon>
        <taxon>Bacillota</taxon>
        <taxon>Clostridia</taxon>
        <taxon>Lachnospirales</taxon>
        <taxon>Lachnospiraceae</taxon>
        <taxon>Stomatobaculum</taxon>
    </lineage>
</organism>
<evidence type="ECO:0000256" key="7">
    <source>
        <dbReference type="ARBA" id="ARBA00023136"/>
    </source>
</evidence>
<keyword evidence="3" id="KW-0813">Transport</keyword>
<comment type="caution">
    <text evidence="10">The sequence shown here is derived from an EMBL/GenBank/DDBJ whole genome shotgun (WGS) entry which is preliminary data.</text>
</comment>
<keyword evidence="7 8" id="KW-0472">Membrane</keyword>
<dbReference type="InterPro" id="IPR006512">
    <property type="entry name" value="YidE_YbjL"/>
</dbReference>
<feature type="transmembrane region" description="Helical" evidence="8">
    <location>
        <begin position="204"/>
        <end position="224"/>
    </location>
</feature>
<proteinExistence type="inferred from homology"/>
<feature type="domain" description="YidE/YbjL duplication" evidence="9">
    <location>
        <begin position="207"/>
        <end position="376"/>
    </location>
</feature>
<dbReference type="EMBL" id="AGEL01000010">
    <property type="protein sequence ID" value="EHO16209.1"/>
    <property type="molecule type" value="Genomic_DNA"/>
</dbReference>
<dbReference type="Proteomes" id="UP000018466">
    <property type="component" value="Unassembled WGS sequence"/>
</dbReference>
<dbReference type="NCBIfam" id="TIGR01625">
    <property type="entry name" value="YidE_YbjL_dupl"/>
    <property type="match status" value="1"/>
</dbReference>
<keyword evidence="4" id="KW-1003">Cell membrane</keyword>
<comment type="similarity">
    <text evidence="2">Belongs to the AAE transporter (TC 2.A.81) family.</text>
</comment>
<feature type="transmembrane region" description="Helical" evidence="8">
    <location>
        <begin position="7"/>
        <end position="25"/>
    </location>
</feature>
<feature type="domain" description="YidE/YbjL duplication" evidence="9">
    <location>
        <begin position="14"/>
        <end position="168"/>
    </location>
</feature>
<evidence type="ECO:0000256" key="8">
    <source>
        <dbReference type="SAM" id="Phobius"/>
    </source>
</evidence>
<evidence type="ECO:0000256" key="6">
    <source>
        <dbReference type="ARBA" id="ARBA00022989"/>
    </source>
</evidence>
<protein>
    <submittedName>
        <fullName evidence="10">AspT/YidE/YbjL antiporter duplication domain-containing protein</fullName>
    </submittedName>
</protein>
<keyword evidence="11" id="KW-1185">Reference proteome</keyword>
<feature type="transmembrane region" description="Helical" evidence="8">
    <location>
        <begin position="115"/>
        <end position="134"/>
    </location>
</feature>
<feature type="transmembrane region" description="Helical" evidence="8">
    <location>
        <begin position="86"/>
        <end position="108"/>
    </location>
</feature>
<comment type="subcellular location">
    <subcellularLocation>
        <location evidence="1">Cell membrane</location>
        <topology evidence="1">Multi-pass membrane protein</topology>
    </subcellularLocation>
</comment>
<evidence type="ECO:0000259" key="9">
    <source>
        <dbReference type="Pfam" id="PF06826"/>
    </source>
</evidence>
<feature type="transmembrane region" description="Helical" evidence="8">
    <location>
        <begin position="356"/>
        <end position="376"/>
    </location>
</feature>
<gene>
    <name evidence="10" type="ORF">HMPREF9623_01530</name>
</gene>
<dbReference type="GO" id="GO:0005886">
    <property type="term" value="C:plasma membrane"/>
    <property type="evidence" value="ECO:0007669"/>
    <property type="project" value="UniProtKB-SubCell"/>
</dbReference>
<feature type="transmembrane region" description="Helical" evidence="8">
    <location>
        <begin position="230"/>
        <end position="248"/>
    </location>
</feature>
<feature type="transmembrane region" description="Helical" evidence="8">
    <location>
        <begin position="31"/>
        <end position="50"/>
    </location>
</feature>
<name>A0AA36Y4B7_9FIRM</name>
<feature type="transmembrane region" description="Helical" evidence="8">
    <location>
        <begin position="57"/>
        <end position="74"/>
    </location>
</feature>
<feature type="transmembrane region" description="Helical" evidence="8">
    <location>
        <begin position="293"/>
        <end position="316"/>
    </location>
</feature>
<keyword evidence="5 8" id="KW-0812">Transmembrane</keyword>
<dbReference type="InterPro" id="IPR050144">
    <property type="entry name" value="AAE_transporter"/>
</dbReference>
<reference evidence="10 11" key="1">
    <citation type="submission" date="2011-10" db="EMBL/GenBank/DDBJ databases">
        <title>The Genome Sequence of Lachnospiraceae bacterium ACC2.</title>
        <authorList>
            <consortium name="The Broad Institute Genome Sequencing Platform"/>
            <person name="Earl A."/>
            <person name="Ward D."/>
            <person name="Feldgarden M."/>
            <person name="Gevers D."/>
            <person name="Sizova M."/>
            <person name="Hazen A."/>
            <person name="Epstein S."/>
            <person name="Young S.K."/>
            <person name="Zeng Q."/>
            <person name="Gargeya S."/>
            <person name="Fitzgerald M."/>
            <person name="Haas B."/>
            <person name="Abouelleil A."/>
            <person name="Alvarado L."/>
            <person name="Arachchi H.M."/>
            <person name="Berlin A."/>
            <person name="Brown A."/>
            <person name="Chapman S.B."/>
            <person name="Chen Z."/>
            <person name="Dunbar C."/>
            <person name="Freedman E."/>
            <person name="Gearin G."/>
            <person name="Goldberg J."/>
            <person name="Griggs A."/>
            <person name="Gujja S."/>
            <person name="Heiman D."/>
            <person name="Howarth C."/>
            <person name="Larson L."/>
            <person name="Lui A."/>
            <person name="MacDonald P.J.P."/>
            <person name="Montmayeur A."/>
            <person name="Murphy C."/>
            <person name="Neiman D."/>
            <person name="Pearson M."/>
            <person name="Priest M."/>
            <person name="Roberts A."/>
            <person name="Saif S."/>
            <person name="Shea T."/>
            <person name="Shenoy N."/>
            <person name="Sisk P."/>
            <person name="Stolte C."/>
            <person name="Sykes S."/>
            <person name="Wortman J."/>
            <person name="Nusbaum C."/>
            <person name="Birren B."/>
        </authorList>
    </citation>
    <scope>NUCLEOTIDE SEQUENCE [LARGE SCALE GENOMIC DNA]</scope>
    <source>
        <strain evidence="10 11">ACC2</strain>
    </source>
</reference>
<evidence type="ECO:0000256" key="5">
    <source>
        <dbReference type="ARBA" id="ARBA00022692"/>
    </source>
</evidence>
<dbReference type="PANTHER" id="PTHR30445:SF3">
    <property type="entry name" value="TRANSPORT PROTEIN YIDE-RELATED"/>
    <property type="match status" value="1"/>
</dbReference>
<evidence type="ECO:0000256" key="1">
    <source>
        <dbReference type="ARBA" id="ARBA00004651"/>
    </source>
</evidence>
<evidence type="ECO:0000256" key="4">
    <source>
        <dbReference type="ARBA" id="ARBA00022475"/>
    </source>
</evidence>
<feature type="transmembrane region" description="Helical" evidence="8">
    <location>
        <begin position="323"/>
        <end position="344"/>
    </location>
</feature>
<dbReference type="GeneID" id="86941263"/>
<evidence type="ECO:0000313" key="10">
    <source>
        <dbReference type="EMBL" id="EHO16209.1"/>
    </source>
</evidence>
<dbReference type="AlphaFoldDB" id="A0AA36Y4B7"/>
<feature type="transmembrane region" description="Helical" evidence="8">
    <location>
        <begin position="146"/>
        <end position="167"/>
    </location>
</feature>
<evidence type="ECO:0000256" key="2">
    <source>
        <dbReference type="ARBA" id="ARBA00009854"/>
    </source>
</evidence>
<dbReference type="Pfam" id="PF06826">
    <property type="entry name" value="Asp-Al_Ex"/>
    <property type="match status" value="2"/>
</dbReference>
<accession>A0AA36Y4B7</accession>